<name>A0A0G1J5V4_9BACT</name>
<evidence type="ECO:0000256" key="1">
    <source>
        <dbReference type="SAM" id="Phobius"/>
    </source>
</evidence>
<feature type="transmembrane region" description="Helical" evidence="1">
    <location>
        <begin position="105"/>
        <end position="138"/>
    </location>
</feature>
<reference evidence="2 3" key="1">
    <citation type="journal article" date="2015" name="Nature">
        <title>rRNA introns, odd ribosomes, and small enigmatic genomes across a large radiation of phyla.</title>
        <authorList>
            <person name="Brown C.T."/>
            <person name="Hug L.A."/>
            <person name="Thomas B.C."/>
            <person name="Sharon I."/>
            <person name="Castelle C.J."/>
            <person name="Singh A."/>
            <person name="Wilkins M.J."/>
            <person name="Williams K.H."/>
            <person name="Banfield J.F."/>
        </authorList>
    </citation>
    <scope>NUCLEOTIDE SEQUENCE [LARGE SCALE GENOMIC DNA]</scope>
</reference>
<organism evidence="2 3">
    <name type="scientific">Candidatus Curtissbacteria bacterium GW2011_GWC1_44_33</name>
    <dbReference type="NCBI Taxonomy" id="1618413"/>
    <lineage>
        <taxon>Bacteria</taxon>
        <taxon>Candidatus Curtissiibacteriota</taxon>
    </lineage>
</organism>
<dbReference type="EMBL" id="LCIZ01000017">
    <property type="protein sequence ID" value="KKT67036.1"/>
    <property type="molecule type" value="Genomic_DNA"/>
</dbReference>
<feature type="transmembrane region" description="Helical" evidence="1">
    <location>
        <begin position="181"/>
        <end position="199"/>
    </location>
</feature>
<keyword evidence="1" id="KW-0472">Membrane</keyword>
<protein>
    <recommendedName>
        <fullName evidence="4">Glycosyltransferase RgtA/B/C/D-like domain-containing protein</fullName>
    </recommendedName>
</protein>
<evidence type="ECO:0008006" key="4">
    <source>
        <dbReference type="Google" id="ProtNLM"/>
    </source>
</evidence>
<evidence type="ECO:0000313" key="2">
    <source>
        <dbReference type="EMBL" id="KKT67036.1"/>
    </source>
</evidence>
<accession>A0A0G1J5V4</accession>
<keyword evidence="1" id="KW-1133">Transmembrane helix</keyword>
<feature type="transmembrane region" description="Helical" evidence="1">
    <location>
        <begin position="76"/>
        <end position="93"/>
    </location>
</feature>
<dbReference type="Proteomes" id="UP000033901">
    <property type="component" value="Unassembled WGS sequence"/>
</dbReference>
<comment type="caution">
    <text evidence="2">The sequence shown here is derived from an EMBL/GenBank/DDBJ whole genome shotgun (WGS) entry which is preliminary data.</text>
</comment>
<feature type="transmembrane region" description="Helical" evidence="1">
    <location>
        <begin position="144"/>
        <end position="169"/>
    </location>
</feature>
<evidence type="ECO:0000313" key="3">
    <source>
        <dbReference type="Proteomes" id="UP000033901"/>
    </source>
</evidence>
<proteinExistence type="predicted"/>
<sequence>MKSKEFKFIFSSFLLWRISLFVFLFAATMFFPLQKKFLGGELANYLKAPWFWAWSNFDGEHYLSIARNGYEQGEQAISNFALLLALYGIYKLLKLDFEEKIVRFAIIILLLFPTSFYLGAVYTESLFLALSIWAFYFARKRNWFWASFLGMFAAGTRVIGVLLFPIFWIEALQGKGKKFEIKYLWLFLIPLGILAYMYYLKIRWGDPFVFLKTLPGFGEQRSATPIILPQVFYRYIFKILPNLDYSYFPATFSTLMEFIVSILFIVVSVWALFRARLSYALFLL</sequence>
<keyword evidence="1" id="KW-0812">Transmembrane</keyword>
<feature type="non-terminal residue" evidence="2">
    <location>
        <position position="284"/>
    </location>
</feature>
<feature type="transmembrane region" description="Helical" evidence="1">
    <location>
        <begin position="12"/>
        <end position="33"/>
    </location>
</feature>
<feature type="transmembrane region" description="Helical" evidence="1">
    <location>
        <begin position="247"/>
        <end position="273"/>
    </location>
</feature>
<dbReference type="AlphaFoldDB" id="A0A0G1J5V4"/>
<gene>
    <name evidence="2" type="ORF">UW61_C0017G0013</name>
</gene>